<reference evidence="2 3" key="1">
    <citation type="submission" date="2024-01" db="EMBL/GenBank/DDBJ databases">
        <authorList>
            <person name="Waweru B."/>
        </authorList>
    </citation>
    <scope>NUCLEOTIDE SEQUENCE [LARGE SCALE GENOMIC DNA]</scope>
</reference>
<name>A0AAV1QU01_9ROSI</name>
<organism evidence="2 3">
    <name type="scientific">Dovyalis caffra</name>
    <dbReference type="NCBI Taxonomy" id="77055"/>
    <lineage>
        <taxon>Eukaryota</taxon>
        <taxon>Viridiplantae</taxon>
        <taxon>Streptophyta</taxon>
        <taxon>Embryophyta</taxon>
        <taxon>Tracheophyta</taxon>
        <taxon>Spermatophyta</taxon>
        <taxon>Magnoliopsida</taxon>
        <taxon>eudicotyledons</taxon>
        <taxon>Gunneridae</taxon>
        <taxon>Pentapetalae</taxon>
        <taxon>rosids</taxon>
        <taxon>fabids</taxon>
        <taxon>Malpighiales</taxon>
        <taxon>Salicaceae</taxon>
        <taxon>Flacourtieae</taxon>
        <taxon>Dovyalis</taxon>
    </lineage>
</organism>
<sequence length="71" mass="7830">MVGLSSVYRSNDIGLHCIHLEMQSRPYDEAARSADRIGASCRLHLWTVASEHHGSRAAPSPYVPSLTIQPE</sequence>
<gene>
    <name evidence="2" type="ORF">DCAF_LOCUS2177</name>
</gene>
<feature type="region of interest" description="Disordered" evidence="1">
    <location>
        <begin position="51"/>
        <end position="71"/>
    </location>
</feature>
<protein>
    <submittedName>
        <fullName evidence="2">Uncharacterized protein</fullName>
    </submittedName>
</protein>
<dbReference type="EMBL" id="CAWUPB010000351">
    <property type="protein sequence ID" value="CAK7324529.1"/>
    <property type="molecule type" value="Genomic_DNA"/>
</dbReference>
<dbReference type="AlphaFoldDB" id="A0AAV1QU01"/>
<accession>A0AAV1QU01</accession>
<comment type="caution">
    <text evidence="2">The sequence shown here is derived from an EMBL/GenBank/DDBJ whole genome shotgun (WGS) entry which is preliminary data.</text>
</comment>
<keyword evidence="3" id="KW-1185">Reference proteome</keyword>
<dbReference type="Proteomes" id="UP001314170">
    <property type="component" value="Unassembled WGS sequence"/>
</dbReference>
<evidence type="ECO:0000256" key="1">
    <source>
        <dbReference type="SAM" id="MobiDB-lite"/>
    </source>
</evidence>
<evidence type="ECO:0000313" key="3">
    <source>
        <dbReference type="Proteomes" id="UP001314170"/>
    </source>
</evidence>
<feature type="non-terminal residue" evidence="2">
    <location>
        <position position="71"/>
    </location>
</feature>
<evidence type="ECO:0000313" key="2">
    <source>
        <dbReference type="EMBL" id="CAK7324529.1"/>
    </source>
</evidence>
<proteinExistence type="predicted"/>